<dbReference type="AlphaFoldDB" id="A0A1H3DUN2"/>
<dbReference type="STRING" id="1058.SAMN05421783_1621"/>
<evidence type="ECO:0000313" key="2">
    <source>
        <dbReference type="EMBL" id="SDX70040.1"/>
    </source>
</evidence>
<accession>A0A1H3DUN2</accession>
<gene>
    <name evidence="2" type="ORF">SAMN05421783_1621</name>
</gene>
<feature type="non-terminal residue" evidence="2">
    <location>
        <position position="142"/>
    </location>
</feature>
<evidence type="ECO:0000256" key="1">
    <source>
        <dbReference type="SAM" id="SignalP"/>
    </source>
</evidence>
<evidence type="ECO:0000313" key="3">
    <source>
        <dbReference type="Proteomes" id="UP000198816"/>
    </source>
</evidence>
<name>A0A1H3DUN2_THIRO</name>
<keyword evidence="1" id="KW-0732">Signal</keyword>
<organism evidence="2 3">
    <name type="scientific">Thiocapsa roseopersicina</name>
    <dbReference type="NCBI Taxonomy" id="1058"/>
    <lineage>
        <taxon>Bacteria</taxon>
        <taxon>Pseudomonadati</taxon>
        <taxon>Pseudomonadota</taxon>
        <taxon>Gammaproteobacteria</taxon>
        <taxon>Chromatiales</taxon>
        <taxon>Chromatiaceae</taxon>
        <taxon>Thiocapsa</taxon>
    </lineage>
</organism>
<sequence length="142" mass="14918">MNHRLHSAGLTLAIALVAGTAAAEEVTLTDRGLVLNANLETIGADWQQGPVVLMTHGTLAHSGMEIMQTLQSALQERGISSLSMTLSLGLDNRSGMYDCAVPHTHLHTDAVGEIGAWLGWLQSQGVEEVALLGHSRGGNQSA</sequence>
<keyword evidence="3" id="KW-1185">Reference proteome</keyword>
<dbReference type="SUPFAM" id="SSF53474">
    <property type="entry name" value="alpha/beta-Hydrolases"/>
    <property type="match status" value="1"/>
</dbReference>
<evidence type="ECO:0008006" key="4">
    <source>
        <dbReference type="Google" id="ProtNLM"/>
    </source>
</evidence>
<feature type="chain" id="PRO_5011661884" description="Alpha/beta hydrolase family protein" evidence="1">
    <location>
        <begin position="24"/>
        <end position="142"/>
    </location>
</feature>
<feature type="signal peptide" evidence="1">
    <location>
        <begin position="1"/>
        <end position="23"/>
    </location>
</feature>
<dbReference type="Proteomes" id="UP000198816">
    <property type="component" value="Unassembled WGS sequence"/>
</dbReference>
<proteinExistence type="predicted"/>
<dbReference type="EMBL" id="FNNZ01000062">
    <property type="protein sequence ID" value="SDX70040.1"/>
    <property type="molecule type" value="Genomic_DNA"/>
</dbReference>
<dbReference type="InterPro" id="IPR029058">
    <property type="entry name" value="AB_hydrolase_fold"/>
</dbReference>
<reference evidence="3" key="1">
    <citation type="submission" date="2016-10" db="EMBL/GenBank/DDBJ databases">
        <authorList>
            <person name="Varghese N."/>
            <person name="Submissions S."/>
        </authorList>
    </citation>
    <scope>NUCLEOTIDE SEQUENCE [LARGE SCALE GENOMIC DNA]</scope>
    <source>
        <strain evidence="3">DSM 217</strain>
    </source>
</reference>
<protein>
    <recommendedName>
        <fullName evidence="4">Alpha/beta hydrolase family protein</fullName>
    </recommendedName>
</protein>
<dbReference type="Gene3D" id="3.40.50.1820">
    <property type="entry name" value="alpha/beta hydrolase"/>
    <property type="match status" value="1"/>
</dbReference>